<gene>
    <name evidence="2" type="ORF">B0I31_106191</name>
</gene>
<dbReference type="OrthoDB" id="3873597at2"/>
<sequence>MSRSATATLTALGVGAAGELTTAPARTLPVRGELAGLLPWGGLRRGSTVSVRGSTSLLLALMAAATGEGCWAAVIGLPGCGALAAAELGVAVHRLALVPRPGRDQSEVEKTVAALLDGFDLVALATPVTAATSRKLSGRARHRKAVLLPFAVPWPGADVELTATSGRWTGLEPGHGLLTSRTVTVQATGRGAAARPRHTTLVLPGTTDATDNTNTPPRRPALVPLSADSAQSVADPALSAARSPLSAAGRSPGAAGPSLTAAGSPLSAAGPSRGAAGSSLPAGGSSSAAAGSALPAFSAAVEAV</sequence>
<feature type="compositionally biased region" description="Low complexity" evidence="1">
    <location>
        <begin position="234"/>
        <end position="291"/>
    </location>
</feature>
<evidence type="ECO:0000256" key="1">
    <source>
        <dbReference type="SAM" id="MobiDB-lite"/>
    </source>
</evidence>
<reference evidence="2 3" key="1">
    <citation type="submission" date="2018-03" db="EMBL/GenBank/DDBJ databases">
        <title>Genomic Encyclopedia of Type Strains, Phase III (KMG-III): the genomes of soil and plant-associated and newly described type strains.</title>
        <authorList>
            <person name="Whitman W."/>
        </authorList>
    </citation>
    <scope>NUCLEOTIDE SEQUENCE [LARGE SCALE GENOMIC DNA]</scope>
    <source>
        <strain evidence="2 3">CGMCC 4.7097</strain>
    </source>
</reference>
<name>A0A2P8I869_SACCR</name>
<evidence type="ECO:0008006" key="4">
    <source>
        <dbReference type="Google" id="ProtNLM"/>
    </source>
</evidence>
<feature type="compositionally biased region" description="Low complexity" evidence="1">
    <location>
        <begin position="206"/>
        <end position="216"/>
    </location>
</feature>
<comment type="caution">
    <text evidence="2">The sequence shown here is derived from an EMBL/GenBank/DDBJ whole genome shotgun (WGS) entry which is preliminary data.</text>
</comment>
<keyword evidence="3" id="KW-1185">Reference proteome</keyword>
<dbReference type="AlphaFoldDB" id="A0A2P8I869"/>
<feature type="region of interest" description="Disordered" evidence="1">
    <location>
        <begin position="188"/>
        <end position="291"/>
    </location>
</feature>
<proteinExistence type="predicted"/>
<organism evidence="2 3">
    <name type="scientific">Saccharothrix carnea</name>
    <dbReference type="NCBI Taxonomy" id="1280637"/>
    <lineage>
        <taxon>Bacteria</taxon>
        <taxon>Bacillati</taxon>
        <taxon>Actinomycetota</taxon>
        <taxon>Actinomycetes</taxon>
        <taxon>Pseudonocardiales</taxon>
        <taxon>Pseudonocardiaceae</taxon>
        <taxon>Saccharothrix</taxon>
    </lineage>
</organism>
<dbReference type="RefSeq" id="WP_106616742.1">
    <property type="nucleotide sequence ID" value="NZ_PYAX01000006.1"/>
</dbReference>
<protein>
    <recommendedName>
        <fullName evidence="4">Protein ImuA</fullName>
    </recommendedName>
</protein>
<evidence type="ECO:0000313" key="2">
    <source>
        <dbReference type="EMBL" id="PSL54675.1"/>
    </source>
</evidence>
<accession>A0A2P8I869</accession>
<dbReference type="Proteomes" id="UP000241118">
    <property type="component" value="Unassembled WGS sequence"/>
</dbReference>
<evidence type="ECO:0000313" key="3">
    <source>
        <dbReference type="Proteomes" id="UP000241118"/>
    </source>
</evidence>
<dbReference type="EMBL" id="PYAX01000006">
    <property type="protein sequence ID" value="PSL54675.1"/>
    <property type="molecule type" value="Genomic_DNA"/>
</dbReference>